<dbReference type="AlphaFoldDB" id="A0AB38R3J3"/>
<geneLocation type="plasmid" evidence="1 2">
    <name>unnamed1</name>
</geneLocation>
<keyword evidence="1" id="KW-0614">Plasmid</keyword>
<reference evidence="1" key="1">
    <citation type="submission" date="2020-10" db="EMBL/GenBank/DDBJ databases">
        <authorList>
            <person name="Delgado J.A."/>
            <person name="Gonzalez J.M."/>
        </authorList>
    </citation>
    <scope>NUCLEOTIDE SEQUENCE</scope>
    <source>
        <strain evidence="1">23.6</strain>
        <plasmid evidence="1">unnamed1</plasmid>
    </source>
</reference>
<evidence type="ECO:0000313" key="2">
    <source>
        <dbReference type="Proteomes" id="UP001058458"/>
    </source>
</evidence>
<evidence type="ECO:0000313" key="1">
    <source>
        <dbReference type="EMBL" id="UOE78289.1"/>
    </source>
</evidence>
<proteinExistence type="predicted"/>
<name>A0AB38R3J3_PARTM</name>
<dbReference type="Proteomes" id="UP001058458">
    <property type="component" value="Plasmid unnamed1"/>
</dbReference>
<dbReference type="RefSeq" id="WP_244411277.1">
    <property type="nucleotide sequence ID" value="NZ_AP025622.1"/>
</dbReference>
<dbReference type="EMBL" id="CP063415">
    <property type="protein sequence ID" value="UOE78289.1"/>
    <property type="molecule type" value="Genomic_DNA"/>
</dbReference>
<sequence length="56" mass="6788">MLKDLILNLFFRLKGKNDVRKLEKYLDELKNNEKEMEPVGIIVNRWSGKLKKKYHI</sequence>
<gene>
    <name evidence="1" type="ORF">IMI45_19875</name>
</gene>
<protein>
    <submittedName>
        <fullName evidence="1">Uncharacterized protein</fullName>
    </submittedName>
</protein>
<organism evidence="1 2">
    <name type="scientific">Parageobacillus thermoglucosidasius</name>
    <name type="common">Geobacillus thermoglucosidasius</name>
    <dbReference type="NCBI Taxonomy" id="1426"/>
    <lineage>
        <taxon>Bacteria</taxon>
        <taxon>Bacillati</taxon>
        <taxon>Bacillota</taxon>
        <taxon>Bacilli</taxon>
        <taxon>Bacillales</taxon>
        <taxon>Anoxybacillaceae</taxon>
        <taxon>Parageobacillus</taxon>
    </lineage>
</organism>
<accession>A0AB38R3J3</accession>